<gene>
    <name evidence="2" type="ORF">AAG570_005197</name>
</gene>
<feature type="region of interest" description="Disordered" evidence="1">
    <location>
        <begin position="1"/>
        <end position="49"/>
    </location>
</feature>
<accession>A0ABD0Y290</accession>
<dbReference type="AlphaFoldDB" id="A0ABD0Y290"/>
<protein>
    <submittedName>
        <fullName evidence="2">Uncharacterized protein</fullName>
    </submittedName>
</protein>
<evidence type="ECO:0000313" key="2">
    <source>
        <dbReference type="EMBL" id="KAL1116725.1"/>
    </source>
</evidence>
<organism evidence="2 3">
    <name type="scientific">Ranatra chinensis</name>
    <dbReference type="NCBI Taxonomy" id="642074"/>
    <lineage>
        <taxon>Eukaryota</taxon>
        <taxon>Metazoa</taxon>
        <taxon>Ecdysozoa</taxon>
        <taxon>Arthropoda</taxon>
        <taxon>Hexapoda</taxon>
        <taxon>Insecta</taxon>
        <taxon>Pterygota</taxon>
        <taxon>Neoptera</taxon>
        <taxon>Paraneoptera</taxon>
        <taxon>Hemiptera</taxon>
        <taxon>Heteroptera</taxon>
        <taxon>Panheteroptera</taxon>
        <taxon>Nepomorpha</taxon>
        <taxon>Nepidae</taxon>
        <taxon>Ranatrinae</taxon>
        <taxon>Ranatra</taxon>
    </lineage>
</organism>
<comment type="caution">
    <text evidence="2">The sequence shown here is derived from an EMBL/GenBank/DDBJ whole genome shotgun (WGS) entry which is preliminary data.</text>
</comment>
<name>A0ABD0Y290_9HEMI</name>
<feature type="region of interest" description="Disordered" evidence="1">
    <location>
        <begin position="205"/>
        <end position="232"/>
    </location>
</feature>
<dbReference type="Proteomes" id="UP001558652">
    <property type="component" value="Unassembled WGS sequence"/>
</dbReference>
<proteinExistence type="predicted"/>
<sequence length="278" mass="31097">MLQRTELLNEEITRPPSLPTGEGASRGQNLNSDFTDSALGSSEKSPLPYGNFQLRESTVQSILNHPRYGPKFLRNAKSFYFGFFKISDTQKNVRIRMFERQLLLGLAASNPLTVDASVQSAFLLLFERGRVTGNIFALRGAEMVVIISIINYQRIKFLKMVLLPLVLIELGEFFFFCRRTALGSNMYTYLKFGLPRVFPPKGGAKETSSGYNSSDEGCGGGGRPPRSGGLRGHHHLGHHPGAYMRAAQSEADILNLHYQPVSTITYYRVFNETHTYCT</sequence>
<evidence type="ECO:0000256" key="1">
    <source>
        <dbReference type="SAM" id="MobiDB-lite"/>
    </source>
</evidence>
<dbReference type="EMBL" id="JBFDAA010000017">
    <property type="protein sequence ID" value="KAL1116725.1"/>
    <property type="molecule type" value="Genomic_DNA"/>
</dbReference>
<evidence type="ECO:0000313" key="3">
    <source>
        <dbReference type="Proteomes" id="UP001558652"/>
    </source>
</evidence>
<reference evidence="2 3" key="1">
    <citation type="submission" date="2024-07" db="EMBL/GenBank/DDBJ databases">
        <title>Chromosome-level genome assembly of the water stick insect Ranatra chinensis (Heteroptera: Nepidae).</title>
        <authorList>
            <person name="Liu X."/>
        </authorList>
    </citation>
    <scope>NUCLEOTIDE SEQUENCE [LARGE SCALE GENOMIC DNA]</scope>
    <source>
        <strain evidence="2">Cailab_2021Rc</strain>
        <tissue evidence="2">Muscle</tissue>
    </source>
</reference>
<keyword evidence="3" id="KW-1185">Reference proteome</keyword>
<feature type="compositionally biased region" description="Polar residues" evidence="1">
    <location>
        <begin position="26"/>
        <end position="44"/>
    </location>
</feature>
<feature type="compositionally biased region" description="Polar residues" evidence="1">
    <location>
        <begin position="206"/>
        <end position="215"/>
    </location>
</feature>